<dbReference type="Gene3D" id="3.30.565.10">
    <property type="entry name" value="Histidine kinase-like ATPase, C-terminal domain"/>
    <property type="match status" value="1"/>
</dbReference>
<dbReference type="PROSITE" id="PS50112">
    <property type="entry name" value="PAS"/>
    <property type="match status" value="1"/>
</dbReference>
<evidence type="ECO:0000256" key="4">
    <source>
        <dbReference type="ARBA" id="ARBA00022679"/>
    </source>
</evidence>
<dbReference type="InterPro" id="IPR036890">
    <property type="entry name" value="HATPase_C_sf"/>
</dbReference>
<dbReference type="CDD" id="cd00082">
    <property type="entry name" value="HisKA"/>
    <property type="match status" value="1"/>
</dbReference>
<dbReference type="PANTHER" id="PTHR43047">
    <property type="entry name" value="TWO-COMPONENT HISTIDINE PROTEIN KINASE"/>
    <property type="match status" value="1"/>
</dbReference>
<evidence type="ECO:0000256" key="8">
    <source>
        <dbReference type="SAM" id="Coils"/>
    </source>
</evidence>
<evidence type="ECO:0000256" key="1">
    <source>
        <dbReference type="ARBA" id="ARBA00000085"/>
    </source>
</evidence>
<dbReference type="AlphaFoldDB" id="K9WII7"/>
<dbReference type="PATRIC" id="fig|1173027.3.peg.5027"/>
<dbReference type="GO" id="GO:0000155">
    <property type="term" value="F:phosphorelay sensor kinase activity"/>
    <property type="evidence" value="ECO:0007669"/>
    <property type="project" value="InterPro"/>
</dbReference>
<dbReference type="PANTHER" id="PTHR43047:SF72">
    <property type="entry name" value="OSMOSENSING HISTIDINE PROTEIN KINASE SLN1"/>
    <property type="match status" value="1"/>
</dbReference>
<evidence type="ECO:0000313" key="13">
    <source>
        <dbReference type="EMBL" id="AFZ20225.1"/>
    </source>
</evidence>
<evidence type="ECO:0000256" key="5">
    <source>
        <dbReference type="ARBA" id="ARBA00022777"/>
    </source>
</evidence>
<dbReference type="InterPro" id="IPR013655">
    <property type="entry name" value="PAS_fold_3"/>
</dbReference>
<dbReference type="InterPro" id="IPR003661">
    <property type="entry name" value="HisK_dim/P_dom"/>
</dbReference>
<dbReference type="CDD" id="cd17536">
    <property type="entry name" value="REC_YesN-like"/>
    <property type="match status" value="1"/>
</dbReference>
<evidence type="ECO:0000256" key="6">
    <source>
        <dbReference type="ARBA" id="ARBA00023012"/>
    </source>
</evidence>
<dbReference type="eggNOG" id="COG2202">
    <property type="taxonomic scope" value="Bacteria"/>
</dbReference>
<dbReference type="EC" id="2.7.13.3" evidence="2"/>
<dbReference type="CDD" id="cd00075">
    <property type="entry name" value="HATPase"/>
    <property type="match status" value="1"/>
</dbReference>
<dbReference type="Gene3D" id="1.10.287.130">
    <property type="match status" value="1"/>
</dbReference>
<dbReference type="Gene3D" id="3.40.50.2300">
    <property type="match status" value="1"/>
</dbReference>
<dbReference type="STRING" id="1173027.Mic7113_4541"/>
<reference evidence="13 14" key="1">
    <citation type="submission" date="2012-06" db="EMBL/GenBank/DDBJ databases">
        <title>Finished chromosome of genome of Microcoleus sp. PCC 7113.</title>
        <authorList>
            <consortium name="US DOE Joint Genome Institute"/>
            <person name="Gugger M."/>
            <person name="Coursin T."/>
            <person name="Rippka R."/>
            <person name="Tandeau De Marsac N."/>
            <person name="Huntemann M."/>
            <person name="Wei C.-L."/>
            <person name="Han J."/>
            <person name="Detter J.C."/>
            <person name="Han C."/>
            <person name="Tapia R."/>
            <person name="Chen A."/>
            <person name="Kyrpides N."/>
            <person name="Mavromatis K."/>
            <person name="Markowitz V."/>
            <person name="Szeto E."/>
            <person name="Ivanova N."/>
            <person name="Pagani I."/>
            <person name="Pati A."/>
            <person name="Goodwin L."/>
            <person name="Nordberg H.P."/>
            <person name="Cantor M.N."/>
            <person name="Hua S.X."/>
            <person name="Woyke T."/>
            <person name="Kerfeld C.A."/>
        </authorList>
    </citation>
    <scope>NUCLEOTIDE SEQUENCE [LARGE SCALE GENOMIC DNA]</scope>
    <source>
        <strain evidence="13 14">PCC 7113</strain>
    </source>
</reference>
<comment type="catalytic activity">
    <reaction evidence="1">
        <text>ATP + protein L-histidine = ADP + protein N-phospho-L-histidine.</text>
        <dbReference type="EC" id="2.7.13.3"/>
    </reaction>
</comment>
<dbReference type="eggNOG" id="COG2205">
    <property type="taxonomic scope" value="Bacteria"/>
</dbReference>
<dbReference type="Proteomes" id="UP000010471">
    <property type="component" value="Chromosome"/>
</dbReference>
<feature type="coiled-coil region" evidence="8">
    <location>
        <begin position="119"/>
        <end position="163"/>
    </location>
</feature>
<keyword evidence="14" id="KW-1185">Reference proteome</keyword>
<evidence type="ECO:0000256" key="7">
    <source>
        <dbReference type="PROSITE-ProRule" id="PRU00169"/>
    </source>
</evidence>
<dbReference type="GO" id="GO:0005886">
    <property type="term" value="C:plasma membrane"/>
    <property type="evidence" value="ECO:0007669"/>
    <property type="project" value="TreeGrafter"/>
</dbReference>
<accession>K9WII7</accession>
<dbReference type="EMBL" id="CP003630">
    <property type="protein sequence ID" value="AFZ20225.1"/>
    <property type="molecule type" value="Genomic_DNA"/>
</dbReference>
<dbReference type="InterPro" id="IPR001789">
    <property type="entry name" value="Sig_transdc_resp-reg_receiver"/>
</dbReference>
<dbReference type="InterPro" id="IPR000014">
    <property type="entry name" value="PAS"/>
</dbReference>
<proteinExistence type="predicted"/>
<dbReference type="RefSeq" id="WP_015184361.1">
    <property type="nucleotide sequence ID" value="NC_019738.1"/>
</dbReference>
<dbReference type="FunFam" id="3.30.565.10:FF:000006">
    <property type="entry name" value="Sensor histidine kinase WalK"/>
    <property type="match status" value="1"/>
</dbReference>
<dbReference type="PROSITE" id="PS50113">
    <property type="entry name" value="PAC"/>
    <property type="match status" value="1"/>
</dbReference>
<dbReference type="SUPFAM" id="SSF55874">
    <property type="entry name" value="ATPase domain of HSP90 chaperone/DNA topoisomerase II/histidine kinase"/>
    <property type="match status" value="1"/>
</dbReference>
<dbReference type="Pfam" id="PF02518">
    <property type="entry name" value="HATPase_c"/>
    <property type="match status" value="1"/>
</dbReference>
<name>K9WII7_9CYAN</name>
<sequence length="576" mass="65811">MSAKILVVDDESAMESLIRQKFRRQIRDKNLDFIFAYNGREALEKLQSDQSVDVVLVDINMPEMDGLTFIERLKDLEPNIKAVVVSAYDDVTNIRSAMNRGAFDFITKPIDFNDLEITINKSLEHVREIKEKQQKLQQAQNQLLQSNQALRESEQRFRQLAENIKEVFWVTSVDRTQVIYVSPGYELVWHSSSKQLYEQPMSWVDAVHPEDRERVCTTIETRQGEEYEQEYRIMGPDRSIYWIRDRAFPVKNEMGQVYRLVGLSEDITVRKLAEEEICKALQRERELSELKTSFVAMTSHEFRTPLTTIQSSVELLEHYSHNLSEEKQQIHLHRISRSVERMVEMLNDILLISESEAGQLKFNPTPIDLVKFCQRVVEELGHNDQRQPARSNPISVCHRKSSIPDASLTANLPVHHLNANEGAPSEQVQTLEHASAFFLGVGRIAFKLRGALPTHDGLALMDAKLLLQILTNLLLNALKYSAADSTVQFDLIYLDHKAVFRIQDQGIGIPTADQCHLFESFFRASNIGTIQGTGLGLAIVKQCVDLHQGEITVDSVEGMGTTFTVTLPLEWYTSTH</sequence>
<keyword evidence="5" id="KW-0418">Kinase</keyword>
<keyword evidence="8" id="KW-0175">Coiled coil</keyword>
<dbReference type="SMART" id="SM00086">
    <property type="entry name" value="PAC"/>
    <property type="match status" value="1"/>
</dbReference>
<evidence type="ECO:0000313" key="14">
    <source>
        <dbReference type="Proteomes" id="UP000010471"/>
    </source>
</evidence>
<dbReference type="SUPFAM" id="SSF55785">
    <property type="entry name" value="PYP-like sensor domain (PAS domain)"/>
    <property type="match status" value="1"/>
</dbReference>
<dbReference type="OrthoDB" id="9770795at2"/>
<dbReference type="KEGG" id="mic:Mic7113_4541"/>
<dbReference type="SMART" id="SM00448">
    <property type="entry name" value="REC"/>
    <property type="match status" value="1"/>
</dbReference>
<gene>
    <name evidence="13" type="ORF">Mic7113_4541</name>
</gene>
<dbReference type="SMART" id="SM00388">
    <property type="entry name" value="HisKA"/>
    <property type="match status" value="1"/>
</dbReference>
<dbReference type="GO" id="GO:0009927">
    <property type="term" value="F:histidine phosphotransfer kinase activity"/>
    <property type="evidence" value="ECO:0007669"/>
    <property type="project" value="TreeGrafter"/>
</dbReference>
<dbReference type="PROSITE" id="PS50110">
    <property type="entry name" value="RESPONSE_REGULATORY"/>
    <property type="match status" value="1"/>
</dbReference>
<dbReference type="InterPro" id="IPR011006">
    <property type="entry name" value="CheY-like_superfamily"/>
</dbReference>
<evidence type="ECO:0000256" key="3">
    <source>
        <dbReference type="ARBA" id="ARBA00022553"/>
    </source>
</evidence>
<dbReference type="InterPro" id="IPR000700">
    <property type="entry name" value="PAS-assoc_C"/>
</dbReference>
<dbReference type="SUPFAM" id="SSF47384">
    <property type="entry name" value="Homodimeric domain of signal transducing histidine kinase"/>
    <property type="match status" value="1"/>
</dbReference>
<feature type="domain" description="Response regulatory" evidence="10">
    <location>
        <begin position="4"/>
        <end position="123"/>
    </location>
</feature>
<feature type="modified residue" description="4-aspartylphosphate" evidence="7">
    <location>
        <position position="58"/>
    </location>
</feature>
<protein>
    <recommendedName>
        <fullName evidence="2">histidine kinase</fullName>
        <ecNumber evidence="2">2.7.13.3</ecNumber>
    </recommendedName>
</protein>
<dbReference type="InterPro" id="IPR036097">
    <property type="entry name" value="HisK_dim/P_sf"/>
</dbReference>
<evidence type="ECO:0000256" key="2">
    <source>
        <dbReference type="ARBA" id="ARBA00012438"/>
    </source>
</evidence>
<evidence type="ECO:0000259" key="10">
    <source>
        <dbReference type="PROSITE" id="PS50110"/>
    </source>
</evidence>
<dbReference type="SUPFAM" id="SSF52172">
    <property type="entry name" value="CheY-like"/>
    <property type="match status" value="1"/>
</dbReference>
<feature type="domain" description="PAS" evidence="11">
    <location>
        <begin position="153"/>
        <end position="215"/>
    </location>
</feature>
<keyword evidence="3 7" id="KW-0597">Phosphoprotein</keyword>
<evidence type="ECO:0000259" key="9">
    <source>
        <dbReference type="PROSITE" id="PS50109"/>
    </source>
</evidence>
<dbReference type="Pfam" id="PF08447">
    <property type="entry name" value="PAS_3"/>
    <property type="match status" value="1"/>
</dbReference>
<dbReference type="eggNOG" id="COG2204">
    <property type="taxonomic scope" value="Bacteria"/>
</dbReference>
<dbReference type="SMART" id="SM00091">
    <property type="entry name" value="PAS"/>
    <property type="match status" value="1"/>
</dbReference>
<evidence type="ECO:0000259" key="11">
    <source>
        <dbReference type="PROSITE" id="PS50112"/>
    </source>
</evidence>
<feature type="domain" description="Histidine kinase" evidence="9">
    <location>
        <begin position="297"/>
        <end position="571"/>
    </location>
</feature>
<dbReference type="HOGENOM" id="CLU_000445_114_72_3"/>
<dbReference type="InterPro" id="IPR004358">
    <property type="entry name" value="Sig_transdc_His_kin-like_C"/>
</dbReference>
<dbReference type="SMART" id="SM00387">
    <property type="entry name" value="HATPase_c"/>
    <property type="match status" value="1"/>
</dbReference>
<evidence type="ECO:0000259" key="12">
    <source>
        <dbReference type="PROSITE" id="PS50113"/>
    </source>
</evidence>
<dbReference type="InterPro" id="IPR035965">
    <property type="entry name" value="PAS-like_dom_sf"/>
</dbReference>
<dbReference type="CDD" id="cd00130">
    <property type="entry name" value="PAS"/>
    <property type="match status" value="1"/>
</dbReference>
<dbReference type="InterPro" id="IPR001610">
    <property type="entry name" value="PAC"/>
</dbReference>
<dbReference type="Gene3D" id="3.30.450.20">
    <property type="entry name" value="PAS domain"/>
    <property type="match status" value="1"/>
</dbReference>
<dbReference type="Pfam" id="PF00512">
    <property type="entry name" value="HisKA"/>
    <property type="match status" value="1"/>
</dbReference>
<keyword evidence="4" id="KW-0808">Transferase</keyword>
<organism evidence="13 14">
    <name type="scientific">Allocoleopsis franciscana PCC 7113</name>
    <dbReference type="NCBI Taxonomy" id="1173027"/>
    <lineage>
        <taxon>Bacteria</taxon>
        <taxon>Bacillati</taxon>
        <taxon>Cyanobacteriota</taxon>
        <taxon>Cyanophyceae</taxon>
        <taxon>Coleofasciculales</taxon>
        <taxon>Coleofasciculaceae</taxon>
        <taxon>Allocoleopsis</taxon>
        <taxon>Allocoleopsis franciscana</taxon>
    </lineage>
</organism>
<dbReference type="PROSITE" id="PS50109">
    <property type="entry name" value="HIS_KIN"/>
    <property type="match status" value="1"/>
</dbReference>
<dbReference type="InterPro" id="IPR005467">
    <property type="entry name" value="His_kinase_dom"/>
</dbReference>
<dbReference type="InterPro" id="IPR003594">
    <property type="entry name" value="HATPase_dom"/>
</dbReference>
<keyword evidence="6" id="KW-0902">Two-component regulatory system</keyword>
<dbReference type="Pfam" id="PF00072">
    <property type="entry name" value="Response_reg"/>
    <property type="match status" value="1"/>
</dbReference>
<dbReference type="NCBIfam" id="TIGR00229">
    <property type="entry name" value="sensory_box"/>
    <property type="match status" value="1"/>
</dbReference>
<feature type="domain" description="PAC" evidence="12">
    <location>
        <begin position="227"/>
        <end position="279"/>
    </location>
</feature>
<dbReference type="PRINTS" id="PR00344">
    <property type="entry name" value="BCTRLSENSOR"/>
</dbReference>